<dbReference type="EMBL" id="JADOET010000023">
    <property type="protein sequence ID" value="MBF8151485.1"/>
    <property type="molecule type" value="Genomic_DNA"/>
</dbReference>
<dbReference type="RefSeq" id="WP_195872738.1">
    <property type="nucleotide sequence ID" value="NZ_JADOET010000023.1"/>
</dbReference>
<organism evidence="1 2">
    <name type="scientific">Winogradskyella marina</name>
    <dbReference type="NCBI Taxonomy" id="2785530"/>
    <lineage>
        <taxon>Bacteria</taxon>
        <taxon>Pseudomonadati</taxon>
        <taxon>Bacteroidota</taxon>
        <taxon>Flavobacteriia</taxon>
        <taxon>Flavobacteriales</taxon>
        <taxon>Flavobacteriaceae</taxon>
        <taxon>Winogradskyella</taxon>
    </lineage>
</organism>
<name>A0ABS0EPY6_9FLAO</name>
<proteinExistence type="predicted"/>
<accession>A0ABS0EPY6</accession>
<sequence>MALKLMAFYLKNKHFTLLFLLFLWVYNCKNDEKLAEEQPVEKTVEYEMYKPSEMSIFMNAMYAYNLSLKAQIVAGETPTSMPLDLLKLHSAEMTDGKGRTENWQSFVNVFIASQEAVADTLSNTELKVRYNNAIANCLNCHKTECTGPIPKIRKLLIQ</sequence>
<evidence type="ECO:0000313" key="2">
    <source>
        <dbReference type="Proteomes" id="UP000611215"/>
    </source>
</evidence>
<evidence type="ECO:0008006" key="3">
    <source>
        <dbReference type="Google" id="ProtNLM"/>
    </source>
</evidence>
<protein>
    <recommendedName>
        <fullName evidence="3">Cytochrome c</fullName>
    </recommendedName>
</protein>
<keyword evidence="2" id="KW-1185">Reference proteome</keyword>
<comment type="caution">
    <text evidence="1">The sequence shown here is derived from an EMBL/GenBank/DDBJ whole genome shotgun (WGS) entry which is preliminary data.</text>
</comment>
<evidence type="ECO:0000313" key="1">
    <source>
        <dbReference type="EMBL" id="MBF8151485.1"/>
    </source>
</evidence>
<dbReference type="Proteomes" id="UP000611215">
    <property type="component" value="Unassembled WGS sequence"/>
</dbReference>
<reference evidence="1 2" key="1">
    <citation type="submission" date="2020-11" db="EMBL/GenBank/DDBJ databases">
        <title>Winogradskyella marina sp. nov., isolated from marine sediment.</title>
        <authorList>
            <person name="Bo J."/>
            <person name="Wang S."/>
            <person name="Song X."/>
            <person name="Du Z."/>
        </authorList>
    </citation>
    <scope>NUCLEOTIDE SEQUENCE [LARGE SCALE GENOMIC DNA]</scope>
    <source>
        <strain evidence="1 2">F6397</strain>
    </source>
</reference>
<gene>
    <name evidence="1" type="ORF">ITJ86_16400</name>
</gene>